<dbReference type="Proteomes" id="UP000243904">
    <property type="component" value="Chromosome I"/>
</dbReference>
<comment type="similarity">
    <text evidence="2">Belongs to the bacterial solute-binding protein 1 family.</text>
</comment>
<gene>
    <name evidence="5" type="ORF">SAMN05444158_1342</name>
</gene>
<keyword evidence="4" id="KW-0732">Signal</keyword>
<feature type="chain" id="PRO_5009257520" evidence="4">
    <location>
        <begin position="34"/>
        <end position="446"/>
    </location>
</feature>
<feature type="signal peptide" evidence="4">
    <location>
        <begin position="1"/>
        <end position="33"/>
    </location>
</feature>
<dbReference type="InterPro" id="IPR006311">
    <property type="entry name" value="TAT_signal"/>
</dbReference>
<dbReference type="GO" id="GO:0042597">
    <property type="term" value="C:periplasmic space"/>
    <property type="evidence" value="ECO:0007669"/>
    <property type="project" value="UniProtKB-SubCell"/>
</dbReference>
<evidence type="ECO:0000256" key="4">
    <source>
        <dbReference type="SAM" id="SignalP"/>
    </source>
</evidence>
<proteinExistence type="inferred from homology"/>
<keyword evidence="3" id="KW-0574">Periplasm</keyword>
<dbReference type="RefSeq" id="WP_146686693.1">
    <property type="nucleotide sequence ID" value="NZ_LT629750.1"/>
</dbReference>
<sequence>MSRKKISRRQFVAATALSSAALISAPYIRTAYAAGRLTMGFWDHWVPGANKASTDLVNEWAAKEKVEVSIDYITSQGNKNLVTIAAEAQAKSGHDILAMPTWWPHANSDLLEPVNDIMDPLVKQNGEVNGTVKYLGQLDGKWLGVPACIGSQIKGPCSRIDLMKKYANIDVQEMYPAGSPPKADNWTTDTFLKAAEACHKGGFPFGIGLGETSDSVDTAGAFFLAFGAQLVNAKGDLTVKTDEVRQALEFYKKLIAFLPPDVAAWDDASNNKWLVSGKGAMIMNPPSAWAVAKRDAPQIAEQCWTHGFPVGPKGRFAPFLPFFWNIWSFSKNKEAAKSLLVHLSQPESIAKLVEASGGYDLPAYAKMTTLKTWAEEGPPKGTLFSYPNPYNHQTLSIAASPAPPKIAQQIYAQATITKMCLKYFQGETMEKTLAWAEGECEGFMRS</sequence>
<evidence type="ECO:0000256" key="1">
    <source>
        <dbReference type="ARBA" id="ARBA00004418"/>
    </source>
</evidence>
<dbReference type="PANTHER" id="PTHR43649:SF30">
    <property type="entry name" value="ABC TRANSPORTER SUBSTRATE-BINDING PROTEIN"/>
    <property type="match status" value="1"/>
</dbReference>
<evidence type="ECO:0000256" key="3">
    <source>
        <dbReference type="ARBA" id="ARBA00022764"/>
    </source>
</evidence>
<dbReference type="InterPro" id="IPR006059">
    <property type="entry name" value="SBP"/>
</dbReference>
<keyword evidence="6" id="KW-1185">Reference proteome</keyword>
<dbReference type="AlphaFoldDB" id="A0A1H1QBP4"/>
<dbReference type="Gene3D" id="3.40.190.10">
    <property type="entry name" value="Periplasmic binding protein-like II"/>
    <property type="match status" value="1"/>
</dbReference>
<dbReference type="SUPFAM" id="SSF53850">
    <property type="entry name" value="Periplasmic binding protein-like II"/>
    <property type="match status" value="1"/>
</dbReference>
<dbReference type="PANTHER" id="PTHR43649">
    <property type="entry name" value="ARABINOSE-BINDING PROTEIN-RELATED"/>
    <property type="match status" value="1"/>
</dbReference>
<name>A0A1H1QBP4_9BRAD</name>
<dbReference type="EMBL" id="LT629750">
    <property type="protein sequence ID" value="SDS20845.1"/>
    <property type="molecule type" value="Genomic_DNA"/>
</dbReference>
<dbReference type="InterPro" id="IPR050490">
    <property type="entry name" value="Bact_solute-bd_prot1"/>
</dbReference>
<dbReference type="PROSITE" id="PS51318">
    <property type="entry name" value="TAT"/>
    <property type="match status" value="1"/>
</dbReference>
<comment type="subcellular location">
    <subcellularLocation>
        <location evidence="1">Periplasm</location>
    </subcellularLocation>
</comment>
<evidence type="ECO:0000256" key="2">
    <source>
        <dbReference type="ARBA" id="ARBA00008520"/>
    </source>
</evidence>
<organism evidence="5 6">
    <name type="scientific">Bradyrhizobium canariense</name>
    <dbReference type="NCBI Taxonomy" id="255045"/>
    <lineage>
        <taxon>Bacteria</taxon>
        <taxon>Pseudomonadati</taxon>
        <taxon>Pseudomonadota</taxon>
        <taxon>Alphaproteobacteria</taxon>
        <taxon>Hyphomicrobiales</taxon>
        <taxon>Nitrobacteraceae</taxon>
        <taxon>Bradyrhizobium</taxon>
    </lineage>
</organism>
<accession>A0A1H1QBP4</accession>
<dbReference type="Pfam" id="PF13416">
    <property type="entry name" value="SBP_bac_8"/>
    <property type="match status" value="1"/>
</dbReference>
<evidence type="ECO:0000313" key="5">
    <source>
        <dbReference type="EMBL" id="SDS20845.1"/>
    </source>
</evidence>
<protein>
    <submittedName>
        <fullName evidence="5">Carbohydrate ABC transporter substrate-binding protein, CUT1 family</fullName>
    </submittedName>
</protein>
<reference evidence="6" key="1">
    <citation type="submission" date="2016-10" db="EMBL/GenBank/DDBJ databases">
        <authorList>
            <person name="Varghese N."/>
            <person name="Submissions S."/>
        </authorList>
    </citation>
    <scope>NUCLEOTIDE SEQUENCE [LARGE SCALE GENOMIC DNA]</scope>
    <source>
        <strain evidence="6">GAS369</strain>
    </source>
</reference>
<evidence type="ECO:0000313" key="6">
    <source>
        <dbReference type="Proteomes" id="UP000243904"/>
    </source>
</evidence>